<evidence type="ECO:0000313" key="6">
    <source>
        <dbReference type="Proteomes" id="UP000245634"/>
    </source>
</evidence>
<dbReference type="Proteomes" id="UP000245634">
    <property type="component" value="Unassembled WGS sequence"/>
</dbReference>
<keyword evidence="6" id="KW-1185">Reference proteome</keyword>
<feature type="domain" description="Prohead serine protease" evidence="4">
    <location>
        <begin position="25"/>
        <end position="177"/>
    </location>
</feature>
<evidence type="ECO:0000313" key="5">
    <source>
        <dbReference type="EMBL" id="PWK05308.1"/>
    </source>
</evidence>
<name>A0A316D4S1_9BACL</name>
<reference evidence="5 6" key="1">
    <citation type="submission" date="2018-05" db="EMBL/GenBank/DDBJ databases">
        <title>Genomic Encyclopedia of Type Strains, Phase IV (KMG-IV): sequencing the most valuable type-strain genomes for metagenomic binning, comparative biology and taxonomic classification.</title>
        <authorList>
            <person name="Goeker M."/>
        </authorList>
    </citation>
    <scope>NUCLEOTIDE SEQUENCE [LARGE SCALE GENOMIC DNA]</scope>
    <source>
        <strain evidence="5 6">DSM 18773</strain>
    </source>
</reference>
<keyword evidence="1" id="KW-1188">Viral release from host cell</keyword>
<keyword evidence="2" id="KW-0645">Protease</keyword>
<comment type="caution">
    <text evidence="5">The sequence shown here is derived from an EMBL/GenBank/DDBJ whole genome shotgun (WGS) entry which is preliminary data.</text>
</comment>
<gene>
    <name evidence="5" type="ORF">C7459_12457</name>
</gene>
<dbReference type="GO" id="GO:0008233">
    <property type="term" value="F:peptidase activity"/>
    <property type="evidence" value="ECO:0007669"/>
    <property type="project" value="UniProtKB-KW"/>
</dbReference>
<evidence type="ECO:0000259" key="4">
    <source>
        <dbReference type="Pfam" id="PF04586"/>
    </source>
</evidence>
<sequence length="217" mass="24439">MEQKPTPQRDENQNEIRTLAIHGLNTRAKGEAGTMITGYAAVYDEYTEIQDWWGDTYFERIAKDAIVDTLGDGHDIFALKNHNWNAVVGRTGANLVLENQQSGLYFEVTPNNSTLGRDMLEDVNSGLIKGCSIGFKIREQIWESKDDLWYRTITKLDLFEITLTPIPAYTSTTAEVRSLVPGNNQIPPETRGNTDEMAERQAILANCNRILETIKGE</sequence>
<dbReference type="InterPro" id="IPR006433">
    <property type="entry name" value="Prohead_protease"/>
</dbReference>
<dbReference type="GO" id="GO:0006508">
    <property type="term" value="P:proteolysis"/>
    <property type="evidence" value="ECO:0007669"/>
    <property type="project" value="UniProtKB-KW"/>
</dbReference>
<proteinExistence type="predicted"/>
<dbReference type="OrthoDB" id="64791at2"/>
<evidence type="ECO:0000256" key="2">
    <source>
        <dbReference type="ARBA" id="ARBA00022670"/>
    </source>
</evidence>
<organism evidence="5 6">
    <name type="scientific">Tumebacillus permanentifrigoris</name>
    <dbReference type="NCBI Taxonomy" id="378543"/>
    <lineage>
        <taxon>Bacteria</taxon>
        <taxon>Bacillati</taxon>
        <taxon>Bacillota</taxon>
        <taxon>Bacilli</taxon>
        <taxon>Bacillales</taxon>
        <taxon>Alicyclobacillaceae</taxon>
        <taxon>Tumebacillus</taxon>
    </lineage>
</organism>
<keyword evidence="3" id="KW-0378">Hydrolase</keyword>
<dbReference type="EMBL" id="QGGL01000024">
    <property type="protein sequence ID" value="PWK05308.1"/>
    <property type="molecule type" value="Genomic_DNA"/>
</dbReference>
<dbReference type="RefSeq" id="WP_109691177.1">
    <property type="nucleotide sequence ID" value="NZ_QGGL01000024.1"/>
</dbReference>
<accession>A0A316D4S1</accession>
<dbReference type="NCBIfam" id="TIGR01543">
    <property type="entry name" value="proheadase_HK97"/>
    <property type="match status" value="1"/>
</dbReference>
<evidence type="ECO:0000256" key="3">
    <source>
        <dbReference type="ARBA" id="ARBA00022801"/>
    </source>
</evidence>
<evidence type="ECO:0000256" key="1">
    <source>
        <dbReference type="ARBA" id="ARBA00022612"/>
    </source>
</evidence>
<protein>
    <submittedName>
        <fullName evidence="5">Prohead peptidase</fullName>
    </submittedName>
</protein>
<dbReference type="InterPro" id="IPR054613">
    <property type="entry name" value="Peptidase_S78_dom"/>
</dbReference>
<dbReference type="Pfam" id="PF04586">
    <property type="entry name" value="Peptidase_S78"/>
    <property type="match status" value="1"/>
</dbReference>
<dbReference type="AlphaFoldDB" id="A0A316D4S1"/>